<dbReference type="Gene3D" id="2.170.140.10">
    <property type="entry name" value="Chitin binding domain"/>
    <property type="match status" value="1"/>
</dbReference>
<name>A0A1C7NHP4_9FUNG</name>
<sequence>MFYKLCLKNVGFKPTFFVGNPANCYSFYRCDYSNQKLIGPTNCAPGTVWSPNKMLCDYASEPCRHHK</sequence>
<proteinExistence type="predicted"/>
<evidence type="ECO:0000259" key="1">
    <source>
        <dbReference type="PROSITE" id="PS50940"/>
    </source>
</evidence>
<dbReference type="InParanoid" id="A0A1C7NHP4"/>
<dbReference type="Proteomes" id="UP000093000">
    <property type="component" value="Unassembled WGS sequence"/>
</dbReference>
<gene>
    <name evidence="2" type="ORF">A0J61_03311</name>
</gene>
<feature type="domain" description="Chitin-binding type-2" evidence="1">
    <location>
        <begin position="3"/>
        <end position="65"/>
    </location>
</feature>
<dbReference type="AlphaFoldDB" id="A0A1C7NHP4"/>
<dbReference type="InterPro" id="IPR002557">
    <property type="entry name" value="Chitin-bd_dom"/>
</dbReference>
<dbReference type="SUPFAM" id="SSF57625">
    <property type="entry name" value="Invertebrate chitin-binding proteins"/>
    <property type="match status" value="1"/>
</dbReference>
<protein>
    <recommendedName>
        <fullName evidence="1">Chitin-binding type-2 domain-containing protein</fullName>
    </recommendedName>
</protein>
<dbReference type="OrthoDB" id="6020543at2759"/>
<keyword evidence="3" id="KW-1185">Reference proteome</keyword>
<dbReference type="GO" id="GO:0005576">
    <property type="term" value="C:extracellular region"/>
    <property type="evidence" value="ECO:0007669"/>
    <property type="project" value="InterPro"/>
</dbReference>
<dbReference type="InterPro" id="IPR036508">
    <property type="entry name" value="Chitin-bd_dom_sf"/>
</dbReference>
<evidence type="ECO:0000313" key="3">
    <source>
        <dbReference type="Proteomes" id="UP000093000"/>
    </source>
</evidence>
<comment type="caution">
    <text evidence="2">The sequence shown here is derived from an EMBL/GenBank/DDBJ whole genome shotgun (WGS) entry which is preliminary data.</text>
</comment>
<dbReference type="PROSITE" id="PS50940">
    <property type="entry name" value="CHIT_BIND_II"/>
    <property type="match status" value="1"/>
</dbReference>
<accession>A0A1C7NHP4</accession>
<dbReference type="GO" id="GO:0008061">
    <property type="term" value="F:chitin binding"/>
    <property type="evidence" value="ECO:0007669"/>
    <property type="project" value="InterPro"/>
</dbReference>
<evidence type="ECO:0000313" key="2">
    <source>
        <dbReference type="EMBL" id="OBZ88641.1"/>
    </source>
</evidence>
<dbReference type="Pfam" id="PF01607">
    <property type="entry name" value="CBM_14"/>
    <property type="match status" value="1"/>
</dbReference>
<dbReference type="EMBL" id="LUGH01000140">
    <property type="protein sequence ID" value="OBZ88641.1"/>
    <property type="molecule type" value="Genomic_DNA"/>
</dbReference>
<organism evidence="2 3">
    <name type="scientific">Choanephora cucurbitarum</name>
    <dbReference type="NCBI Taxonomy" id="101091"/>
    <lineage>
        <taxon>Eukaryota</taxon>
        <taxon>Fungi</taxon>
        <taxon>Fungi incertae sedis</taxon>
        <taxon>Mucoromycota</taxon>
        <taxon>Mucoromycotina</taxon>
        <taxon>Mucoromycetes</taxon>
        <taxon>Mucorales</taxon>
        <taxon>Mucorineae</taxon>
        <taxon>Choanephoraceae</taxon>
        <taxon>Choanephoroideae</taxon>
        <taxon>Choanephora</taxon>
    </lineage>
</organism>
<reference evidence="2 3" key="1">
    <citation type="submission" date="2016-03" db="EMBL/GenBank/DDBJ databases">
        <title>Choanephora cucurbitarum.</title>
        <authorList>
            <person name="Min B."/>
            <person name="Park H."/>
            <person name="Park J.-H."/>
            <person name="Shin H.-D."/>
            <person name="Choi I.-G."/>
        </authorList>
    </citation>
    <scope>NUCLEOTIDE SEQUENCE [LARGE SCALE GENOMIC DNA]</scope>
    <source>
        <strain evidence="2 3">KUS-F28377</strain>
    </source>
</reference>